<dbReference type="PRINTS" id="PR00412">
    <property type="entry name" value="EPOXHYDRLASE"/>
</dbReference>
<name>A0AAW5UWF9_9LEPT</name>
<reference evidence="2" key="1">
    <citation type="submission" date="2022-06" db="EMBL/GenBank/DDBJ databases">
        <title>Leptospira isolates from biofilms formed at urban environments.</title>
        <authorList>
            <person name="Ribeiro P.S."/>
            <person name="Sousa T."/>
            <person name="Carvalho N."/>
            <person name="Aburjaile F."/>
            <person name="Neves F."/>
            <person name="Oliveira D."/>
            <person name="Blanco L."/>
            <person name="Lima J."/>
            <person name="Costa F."/>
            <person name="Brenig B."/>
            <person name="Soares S."/>
            <person name="Ramos R."/>
            <person name="Goes-Neto A."/>
            <person name="Matiuzzi M."/>
            <person name="Azevedo V."/>
            <person name="Ristow P."/>
        </authorList>
    </citation>
    <scope>NUCLEOTIDE SEQUENCE</scope>
    <source>
        <strain evidence="2">VSF7</strain>
    </source>
</reference>
<dbReference type="InterPro" id="IPR029058">
    <property type="entry name" value="AB_hydrolase_fold"/>
</dbReference>
<evidence type="ECO:0000259" key="1">
    <source>
        <dbReference type="Pfam" id="PF00561"/>
    </source>
</evidence>
<evidence type="ECO:0000313" key="3">
    <source>
        <dbReference type="Proteomes" id="UP001209694"/>
    </source>
</evidence>
<dbReference type="PANTHER" id="PTHR43798:SF33">
    <property type="entry name" value="HYDROLASE, PUTATIVE (AFU_ORTHOLOGUE AFUA_2G14860)-RELATED"/>
    <property type="match status" value="1"/>
</dbReference>
<dbReference type="Pfam" id="PF00561">
    <property type="entry name" value="Abhydrolase_1"/>
    <property type="match status" value="1"/>
</dbReference>
<dbReference type="PRINTS" id="PR00111">
    <property type="entry name" value="ABHYDROLASE"/>
</dbReference>
<dbReference type="EMBL" id="JAMQQD010000001">
    <property type="protein sequence ID" value="MCW7513860.1"/>
    <property type="molecule type" value="Genomic_DNA"/>
</dbReference>
<feature type="domain" description="AB hydrolase-1" evidence="1">
    <location>
        <begin position="49"/>
        <end position="173"/>
    </location>
</feature>
<gene>
    <name evidence="2" type="ORF">ND810_01730</name>
</gene>
<accession>A0AAW5UWF9</accession>
<dbReference type="Gene3D" id="3.40.50.1820">
    <property type="entry name" value="alpha/beta hydrolase"/>
    <property type="match status" value="1"/>
</dbReference>
<dbReference type="GO" id="GO:0016787">
    <property type="term" value="F:hydrolase activity"/>
    <property type="evidence" value="ECO:0007669"/>
    <property type="project" value="UniProtKB-KW"/>
</dbReference>
<organism evidence="2 3">
    <name type="scientific">Leptospira levettii</name>
    <dbReference type="NCBI Taxonomy" id="2023178"/>
    <lineage>
        <taxon>Bacteria</taxon>
        <taxon>Pseudomonadati</taxon>
        <taxon>Spirochaetota</taxon>
        <taxon>Spirochaetia</taxon>
        <taxon>Leptospirales</taxon>
        <taxon>Leptospiraceae</taxon>
        <taxon>Leptospira</taxon>
    </lineage>
</organism>
<protein>
    <submittedName>
        <fullName evidence="2">Alpha/beta hydrolase</fullName>
    </submittedName>
</protein>
<comment type="caution">
    <text evidence="2">The sequence shown here is derived from an EMBL/GenBank/DDBJ whole genome shotgun (WGS) entry which is preliminary data.</text>
</comment>
<dbReference type="GO" id="GO:0016020">
    <property type="term" value="C:membrane"/>
    <property type="evidence" value="ECO:0007669"/>
    <property type="project" value="TreeGrafter"/>
</dbReference>
<sequence>MFKIFYRSLYRNYQSQRRKSMKNMGGIPSYVNLGGHKIFYWKFGKGNQKPIVFFHGLLDESFGFRRVVKELLNDGYPLYVFDLPGYGKSKLPLVKYLYQIDVWADLLLECLEKLNLSQICLVGHSMGGLISQHLVLHDRNHLVDKLILLAPGGIAHPEREKMRKILFPKTERQVVSLLRYLYGEEFPEPGYLFRHTLVTIWNDKPNEYLQENTLRREDEIFFGSKMKEIKIPTLILAGAEDEITPPFMMKQMKSFIKKSKLVWIPKIRHAIHLEKPDVVAKNIREFYNS</sequence>
<keyword evidence="2" id="KW-0378">Hydrolase</keyword>
<dbReference type="InterPro" id="IPR000073">
    <property type="entry name" value="AB_hydrolase_1"/>
</dbReference>
<dbReference type="AlphaFoldDB" id="A0AAW5UWF9"/>
<evidence type="ECO:0000313" key="2">
    <source>
        <dbReference type="EMBL" id="MCW7513860.1"/>
    </source>
</evidence>
<dbReference type="InterPro" id="IPR050266">
    <property type="entry name" value="AB_hydrolase_sf"/>
</dbReference>
<dbReference type="InterPro" id="IPR000639">
    <property type="entry name" value="Epox_hydrolase-like"/>
</dbReference>
<dbReference type="PANTHER" id="PTHR43798">
    <property type="entry name" value="MONOACYLGLYCEROL LIPASE"/>
    <property type="match status" value="1"/>
</dbReference>
<dbReference type="RefSeq" id="WP_243401467.1">
    <property type="nucleotide sequence ID" value="NZ_JAMQPT010000001.1"/>
</dbReference>
<dbReference type="Proteomes" id="UP001209694">
    <property type="component" value="Unassembled WGS sequence"/>
</dbReference>
<dbReference type="SUPFAM" id="SSF53474">
    <property type="entry name" value="alpha/beta-Hydrolases"/>
    <property type="match status" value="1"/>
</dbReference>
<proteinExistence type="predicted"/>